<accession>A0ABR2ZEI3</accession>
<evidence type="ECO:0000313" key="2">
    <source>
        <dbReference type="Proteomes" id="UP001437256"/>
    </source>
</evidence>
<organism evidence="1 2">
    <name type="scientific">Marasmius tenuissimus</name>
    <dbReference type="NCBI Taxonomy" id="585030"/>
    <lineage>
        <taxon>Eukaryota</taxon>
        <taxon>Fungi</taxon>
        <taxon>Dikarya</taxon>
        <taxon>Basidiomycota</taxon>
        <taxon>Agaricomycotina</taxon>
        <taxon>Agaricomycetes</taxon>
        <taxon>Agaricomycetidae</taxon>
        <taxon>Agaricales</taxon>
        <taxon>Marasmiineae</taxon>
        <taxon>Marasmiaceae</taxon>
        <taxon>Marasmius</taxon>
    </lineage>
</organism>
<proteinExistence type="predicted"/>
<dbReference type="Proteomes" id="UP001437256">
    <property type="component" value="Unassembled WGS sequence"/>
</dbReference>
<sequence>MGIVNPKIKLQWLAEQQIENPTPGCDYVKEAQELSFKALECPEVNNRIASGLFDKSYQSFQACLRSLDCQIVEGQECTTAGQVSAHNEGKSYLADMYSEMDSLGFWQWNAQWFFSTLRMCLLFSKAEKDRFVQPVVPRMMEACMIIKGSYQTEGPLDFTSHFKHQPMLEELELMTTKDDEMP</sequence>
<keyword evidence="2" id="KW-1185">Reference proteome</keyword>
<evidence type="ECO:0000313" key="1">
    <source>
        <dbReference type="EMBL" id="KAL0058842.1"/>
    </source>
</evidence>
<comment type="caution">
    <text evidence="1">The sequence shown here is derived from an EMBL/GenBank/DDBJ whole genome shotgun (WGS) entry which is preliminary data.</text>
</comment>
<name>A0ABR2ZEI3_9AGAR</name>
<dbReference type="EMBL" id="JBBXMP010000271">
    <property type="protein sequence ID" value="KAL0058842.1"/>
    <property type="molecule type" value="Genomic_DNA"/>
</dbReference>
<protein>
    <submittedName>
        <fullName evidence="1">Uncharacterized protein</fullName>
    </submittedName>
</protein>
<gene>
    <name evidence="1" type="ORF">AAF712_014469</name>
</gene>
<reference evidence="1 2" key="1">
    <citation type="submission" date="2024-05" db="EMBL/GenBank/DDBJ databases">
        <title>A draft genome resource for the thread blight pathogen Marasmius tenuissimus strain MS-2.</title>
        <authorList>
            <person name="Yulfo-Soto G.E."/>
            <person name="Baruah I.K."/>
            <person name="Amoako-Attah I."/>
            <person name="Bukari Y."/>
            <person name="Meinhardt L.W."/>
            <person name="Bailey B.A."/>
            <person name="Cohen S.P."/>
        </authorList>
    </citation>
    <scope>NUCLEOTIDE SEQUENCE [LARGE SCALE GENOMIC DNA]</scope>
    <source>
        <strain evidence="1 2">MS-2</strain>
    </source>
</reference>